<feature type="transmembrane region" description="Helical" evidence="5">
    <location>
        <begin position="80"/>
        <end position="109"/>
    </location>
</feature>
<dbReference type="AlphaFoldDB" id="A0A7U9TGK9"/>
<proteinExistence type="predicted"/>
<feature type="transmembrane region" description="Helical" evidence="5">
    <location>
        <begin position="121"/>
        <end position="139"/>
    </location>
</feature>
<feature type="transmembrane region" description="Helical" evidence="5">
    <location>
        <begin position="378"/>
        <end position="407"/>
    </location>
</feature>
<evidence type="ECO:0000256" key="5">
    <source>
        <dbReference type="SAM" id="Phobius"/>
    </source>
</evidence>
<dbReference type="CDD" id="cd07042">
    <property type="entry name" value="STAS_SulP_like_sulfate_transporter"/>
    <property type="match status" value="1"/>
</dbReference>
<feature type="transmembrane region" description="Helical" evidence="5">
    <location>
        <begin position="328"/>
        <end position="358"/>
    </location>
</feature>
<dbReference type="InterPro" id="IPR001902">
    <property type="entry name" value="SLC26A/SulP_fam"/>
</dbReference>
<dbReference type="Pfam" id="PF01740">
    <property type="entry name" value="STAS"/>
    <property type="match status" value="1"/>
</dbReference>
<evidence type="ECO:0000256" key="3">
    <source>
        <dbReference type="ARBA" id="ARBA00022989"/>
    </source>
</evidence>
<dbReference type="InterPro" id="IPR002645">
    <property type="entry name" value="STAS_dom"/>
</dbReference>
<feature type="transmembrane region" description="Helical" evidence="5">
    <location>
        <begin position="20"/>
        <end position="45"/>
    </location>
</feature>
<sequence length="557" mass="60415">MSRLKPKLFSVMKTYTKAQFLKDIIAGSIVAIIALPLSIALAIASGASPESGLYAAIIGGFIISFLGGSRVQIGGPTGAFMVIVFGIITEFGMDGLIIAMIMAGIIMIFLGLLKMGTMIKFIPYPIITGFTSGIAFVIFSSQINDFLGLGISQVPSDFIDRWKSYALNFLKIDLMTFLIGALTLIIIIFWPKVSKKIPGTLIALIIASLLVGLFDLNVATIGTKFGTLSSSFPKFQMPTITFDLIKLLIAPAFVIAFLASVESLLSAVVSDGMIGSKHQSNMELIAQGAANIGSAFFGGIPVTGALARTVANIKNGGRTPIAGITHSIVLLIILVSLMPLVQHVPLTSLAAILFIVAYNMSEWREFKGLLKSPKSDVAILLTTFVLTITVDLVVALEIGLVMSMFLFMKRMSDVSDISIKNLDFTETNHADGEKAYTNESKKYPSLDGVKMYQINGPFFFGAAFKYIEAINQLDTKIEYLIIGMKHVPAIDATALHSFHISLQTCKSKHITVLITGLRSQPYQTLLKANMIEKIGEDHIFKTIEEAVQMIKNNRETK</sequence>
<dbReference type="InterPro" id="IPR036513">
    <property type="entry name" value="STAS_dom_sf"/>
</dbReference>
<name>A0A7U9TGK9_9MOLU</name>
<dbReference type="GO" id="GO:0055085">
    <property type="term" value="P:transmembrane transport"/>
    <property type="evidence" value="ECO:0007669"/>
    <property type="project" value="InterPro"/>
</dbReference>
<evidence type="ECO:0000313" key="7">
    <source>
        <dbReference type="Proteomes" id="UP000620133"/>
    </source>
</evidence>
<dbReference type="PANTHER" id="PTHR11814">
    <property type="entry name" value="SULFATE TRANSPORTER"/>
    <property type="match status" value="1"/>
</dbReference>
<keyword evidence="7" id="KW-1185">Reference proteome</keyword>
<keyword evidence="4 5" id="KW-0472">Membrane</keyword>
<keyword evidence="3 5" id="KW-1133">Transmembrane helix</keyword>
<feature type="transmembrane region" description="Helical" evidence="5">
    <location>
        <begin position="51"/>
        <end position="68"/>
    </location>
</feature>
<dbReference type="EMBL" id="AP024412">
    <property type="protein sequence ID" value="BCR35740.1"/>
    <property type="molecule type" value="Genomic_DNA"/>
</dbReference>
<dbReference type="KEGG" id="manr:MPAN_006330"/>
<dbReference type="Proteomes" id="UP000620133">
    <property type="component" value="Chromosome"/>
</dbReference>
<feature type="transmembrane region" description="Helical" evidence="5">
    <location>
        <begin position="244"/>
        <end position="265"/>
    </location>
</feature>
<dbReference type="Gene3D" id="3.30.750.24">
    <property type="entry name" value="STAS domain"/>
    <property type="match status" value="1"/>
</dbReference>
<evidence type="ECO:0000313" key="6">
    <source>
        <dbReference type="EMBL" id="BCR35740.1"/>
    </source>
</evidence>
<evidence type="ECO:0000256" key="1">
    <source>
        <dbReference type="ARBA" id="ARBA00004141"/>
    </source>
</evidence>
<dbReference type="PROSITE" id="PS50801">
    <property type="entry name" value="STAS"/>
    <property type="match status" value="1"/>
</dbReference>
<dbReference type="SUPFAM" id="SSF52091">
    <property type="entry name" value="SpoIIaa-like"/>
    <property type="match status" value="1"/>
</dbReference>
<feature type="transmembrane region" description="Helical" evidence="5">
    <location>
        <begin position="169"/>
        <end position="190"/>
    </location>
</feature>
<dbReference type="Pfam" id="PF00916">
    <property type="entry name" value="Sulfate_transp"/>
    <property type="match status" value="1"/>
</dbReference>
<organism evidence="6 7">
    <name type="scientific">Mariniplasma anaerobium</name>
    <dbReference type="NCBI Taxonomy" id="2735436"/>
    <lineage>
        <taxon>Bacteria</taxon>
        <taxon>Bacillati</taxon>
        <taxon>Mycoplasmatota</taxon>
        <taxon>Mollicutes</taxon>
        <taxon>Acholeplasmatales</taxon>
        <taxon>Acholeplasmataceae</taxon>
        <taxon>Mariniplasma</taxon>
    </lineage>
</organism>
<evidence type="ECO:0000256" key="2">
    <source>
        <dbReference type="ARBA" id="ARBA00022692"/>
    </source>
</evidence>
<dbReference type="InterPro" id="IPR011547">
    <property type="entry name" value="SLC26A/SulP_dom"/>
</dbReference>
<feature type="transmembrane region" description="Helical" evidence="5">
    <location>
        <begin position="285"/>
        <end position="307"/>
    </location>
</feature>
<evidence type="ECO:0000256" key="4">
    <source>
        <dbReference type="ARBA" id="ARBA00023136"/>
    </source>
</evidence>
<comment type="subcellular location">
    <subcellularLocation>
        <location evidence="1">Membrane</location>
        <topology evidence="1">Multi-pass membrane protein</topology>
    </subcellularLocation>
</comment>
<reference evidence="6" key="1">
    <citation type="submission" date="2021-01" db="EMBL/GenBank/DDBJ databases">
        <title>Draft genome sequence of Acholeplasmataceae bacterium strain Mahy22.</title>
        <authorList>
            <person name="Watanabe M."/>
            <person name="Kojima H."/>
            <person name="Fukui M."/>
        </authorList>
    </citation>
    <scope>NUCLEOTIDE SEQUENCE</scope>
    <source>
        <strain evidence="6">Mahy22</strain>
    </source>
</reference>
<gene>
    <name evidence="6" type="ORF">MPAN_006330</name>
</gene>
<keyword evidence="2 5" id="KW-0812">Transmembrane</keyword>
<feature type="transmembrane region" description="Helical" evidence="5">
    <location>
        <begin position="202"/>
        <end position="223"/>
    </location>
</feature>
<dbReference type="RefSeq" id="WP_176238577.1">
    <property type="nucleotide sequence ID" value="NZ_AP024412.1"/>
</dbReference>
<dbReference type="GO" id="GO:0016020">
    <property type="term" value="C:membrane"/>
    <property type="evidence" value="ECO:0007669"/>
    <property type="project" value="UniProtKB-SubCell"/>
</dbReference>
<protein>
    <submittedName>
        <fullName evidence="6">Sodium-independent anion transporter</fullName>
    </submittedName>
</protein>
<accession>A0A7U9TGK9</accession>